<dbReference type="AlphaFoldDB" id="A0A967AZD9"/>
<evidence type="ECO:0000313" key="4">
    <source>
        <dbReference type="Proteomes" id="UP000744769"/>
    </source>
</evidence>
<feature type="chain" id="PRO_5038832362" description="Lipoprotein" evidence="2">
    <location>
        <begin position="23"/>
        <end position="362"/>
    </location>
</feature>
<organism evidence="3 4">
    <name type="scientific">Metallococcus carri</name>
    <dbReference type="NCBI Taxonomy" id="1656884"/>
    <lineage>
        <taxon>Bacteria</taxon>
        <taxon>Bacillati</taxon>
        <taxon>Actinomycetota</taxon>
        <taxon>Actinomycetes</taxon>
        <taxon>Micrococcales</taxon>
        <taxon>Dermacoccaceae</taxon>
        <taxon>Metallococcus</taxon>
    </lineage>
</organism>
<comment type="caution">
    <text evidence="3">The sequence shown here is derived from an EMBL/GenBank/DDBJ whole genome shotgun (WGS) entry which is preliminary data.</text>
</comment>
<keyword evidence="4" id="KW-1185">Reference proteome</keyword>
<feature type="compositionally biased region" description="Low complexity" evidence="1">
    <location>
        <begin position="147"/>
        <end position="156"/>
    </location>
</feature>
<evidence type="ECO:0000313" key="3">
    <source>
        <dbReference type="EMBL" id="NHN55911.1"/>
    </source>
</evidence>
<evidence type="ECO:0000256" key="1">
    <source>
        <dbReference type="SAM" id="MobiDB-lite"/>
    </source>
</evidence>
<proteinExistence type="predicted"/>
<feature type="region of interest" description="Disordered" evidence="1">
    <location>
        <begin position="25"/>
        <end position="50"/>
    </location>
</feature>
<feature type="signal peptide" evidence="2">
    <location>
        <begin position="1"/>
        <end position="22"/>
    </location>
</feature>
<dbReference type="RefSeq" id="WP_166196141.1">
    <property type="nucleotide sequence ID" value="NZ_JAAOIV010000005.1"/>
</dbReference>
<name>A0A967AZD9_9MICO</name>
<evidence type="ECO:0000256" key="2">
    <source>
        <dbReference type="SAM" id="SignalP"/>
    </source>
</evidence>
<feature type="region of interest" description="Disordered" evidence="1">
    <location>
        <begin position="141"/>
        <end position="161"/>
    </location>
</feature>
<protein>
    <recommendedName>
        <fullName evidence="5">Lipoprotein</fullName>
    </recommendedName>
</protein>
<accession>A0A967AZD9</accession>
<reference evidence="3" key="1">
    <citation type="submission" date="2020-03" db="EMBL/GenBank/DDBJ databases">
        <title>Draft sequencing of Calidifontibacter sp. DB0510.</title>
        <authorList>
            <person name="Kim D.-U."/>
        </authorList>
    </citation>
    <scope>NUCLEOTIDE SEQUENCE</scope>
    <source>
        <strain evidence="3">DB0510</strain>
    </source>
</reference>
<keyword evidence="2" id="KW-0732">Signal</keyword>
<sequence>MTTSTMRLAALLLVAPVTVTLAACSSGGGGAATTTPATPSRTSTPPPAPNLSVAQANAVLTDYDRRNNAAIKKAASYDPSGWASADTGVLLASDRRQTAIAKALTRKEPPVALRSTATAAYGGVGPTDTQGTWALIVGKQTMTNPTPSSSASSSPAGREYLTLQPGQSTAGWTAFGSVWSPADAPALPKPVTTAPAPLTAPQRQTMANAVSNAAYAVSNGGTSDFGYAAVIKQIRAFGWGDSVAQKDRAAANSNYQCAGWGDAKRTPATTATLLGTPAVRTLRAQGATLGLVSLDCDQTLTAPDGQRITLDPRIATVDGVKLPTGREVTLRAAVQLLLVVPDQGKPAIVAGRVGYVLPRGAD</sequence>
<feature type="compositionally biased region" description="Low complexity" evidence="1">
    <location>
        <begin position="32"/>
        <end position="43"/>
    </location>
</feature>
<dbReference type="EMBL" id="JAAOIV010000005">
    <property type="protein sequence ID" value="NHN55911.1"/>
    <property type="molecule type" value="Genomic_DNA"/>
</dbReference>
<dbReference type="PROSITE" id="PS51257">
    <property type="entry name" value="PROKAR_LIPOPROTEIN"/>
    <property type="match status" value="1"/>
</dbReference>
<dbReference type="Proteomes" id="UP000744769">
    <property type="component" value="Unassembled WGS sequence"/>
</dbReference>
<evidence type="ECO:0008006" key="5">
    <source>
        <dbReference type="Google" id="ProtNLM"/>
    </source>
</evidence>
<gene>
    <name evidence="3" type="ORF">G9U51_09005</name>
</gene>